<proteinExistence type="predicted"/>
<dbReference type="Proteomes" id="UP000178367">
    <property type="component" value="Unassembled WGS sequence"/>
</dbReference>
<evidence type="ECO:0000313" key="2">
    <source>
        <dbReference type="Proteomes" id="UP000178367"/>
    </source>
</evidence>
<reference evidence="1 2" key="1">
    <citation type="journal article" date="2016" name="Nat. Commun.">
        <title>Thousands of microbial genomes shed light on interconnected biogeochemical processes in an aquifer system.</title>
        <authorList>
            <person name="Anantharaman K."/>
            <person name="Brown C.T."/>
            <person name="Hug L.A."/>
            <person name="Sharon I."/>
            <person name="Castelle C.J."/>
            <person name="Probst A.J."/>
            <person name="Thomas B.C."/>
            <person name="Singh A."/>
            <person name="Wilkins M.J."/>
            <person name="Karaoz U."/>
            <person name="Brodie E.L."/>
            <person name="Williams K.H."/>
            <person name="Hubbard S.S."/>
            <person name="Banfield J.F."/>
        </authorList>
    </citation>
    <scope>NUCLEOTIDE SEQUENCE [LARGE SCALE GENOMIC DNA]</scope>
</reference>
<dbReference type="STRING" id="1797994.A2227_05775"/>
<accession>A0A1F5SH01</accession>
<sequence>MKTVPIRGGFFMLSPLPASRCHNAAHTNFILDPSRLTAWGIYGILSKKNIEKNKINFSRKIRGRKWESTILLDLCRKPTADNTKKFGPKRREKRAINR</sequence>
<dbReference type="EMBL" id="MFGB01000018">
    <property type="protein sequence ID" value="OGF25980.1"/>
    <property type="molecule type" value="Genomic_DNA"/>
</dbReference>
<comment type="caution">
    <text evidence="1">The sequence shown here is derived from an EMBL/GenBank/DDBJ whole genome shotgun (WGS) entry which is preliminary data.</text>
</comment>
<protein>
    <submittedName>
        <fullName evidence="1">Uncharacterized protein</fullName>
    </submittedName>
</protein>
<organism evidence="1 2">
    <name type="scientific">Candidatus Falkowbacteria bacterium RIFOXYA2_FULL_47_19</name>
    <dbReference type="NCBI Taxonomy" id="1797994"/>
    <lineage>
        <taxon>Bacteria</taxon>
        <taxon>Candidatus Falkowiibacteriota</taxon>
    </lineage>
</organism>
<name>A0A1F5SH01_9BACT</name>
<dbReference type="AlphaFoldDB" id="A0A1F5SH01"/>
<evidence type="ECO:0000313" key="1">
    <source>
        <dbReference type="EMBL" id="OGF25980.1"/>
    </source>
</evidence>
<gene>
    <name evidence="1" type="ORF">A2227_05775</name>
</gene>